<sequence length="98" mass="11310">MAGDEELERTVRKLAIEHAETRWLALRLDDDVKEIRQDLRTMRAEQNERFDVIDGRLNSIDGGLQAHDGRFDSTDAVLRSLHQMVGQVLERLPEEPQS</sequence>
<dbReference type="EMBL" id="BAABJO010000011">
    <property type="protein sequence ID" value="GAA5122795.1"/>
    <property type="molecule type" value="Genomic_DNA"/>
</dbReference>
<name>A0ABP9NPU9_9PSEU</name>
<reference evidence="2" key="1">
    <citation type="journal article" date="2019" name="Int. J. Syst. Evol. Microbiol.">
        <title>The Global Catalogue of Microorganisms (GCM) 10K type strain sequencing project: providing services to taxonomists for standard genome sequencing and annotation.</title>
        <authorList>
            <consortium name="The Broad Institute Genomics Platform"/>
            <consortium name="The Broad Institute Genome Sequencing Center for Infectious Disease"/>
            <person name="Wu L."/>
            <person name="Ma J."/>
        </authorList>
    </citation>
    <scope>NUCLEOTIDE SEQUENCE [LARGE SCALE GENOMIC DNA]</scope>
    <source>
        <strain evidence="2">JCM 18302</strain>
    </source>
</reference>
<organism evidence="1 2">
    <name type="scientific">Pseudonocardia adelaidensis</name>
    <dbReference type="NCBI Taxonomy" id="648754"/>
    <lineage>
        <taxon>Bacteria</taxon>
        <taxon>Bacillati</taxon>
        <taxon>Actinomycetota</taxon>
        <taxon>Actinomycetes</taxon>
        <taxon>Pseudonocardiales</taxon>
        <taxon>Pseudonocardiaceae</taxon>
        <taxon>Pseudonocardia</taxon>
    </lineage>
</organism>
<comment type="caution">
    <text evidence="1">The sequence shown here is derived from an EMBL/GenBank/DDBJ whole genome shotgun (WGS) entry which is preliminary data.</text>
</comment>
<gene>
    <name evidence="1" type="ORF">GCM10023320_33600</name>
</gene>
<dbReference type="Gene3D" id="3.90.20.10">
    <property type="match status" value="1"/>
</dbReference>
<dbReference type="RefSeq" id="WP_345606035.1">
    <property type="nucleotide sequence ID" value="NZ_BAABJO010000011.1"/>
</dbReference>
<evidence type="ECO:0000313" key="1">
    <source>
        <dbReference type="EMBL" id="GAA5122795.1"/>
    </source>
</evidence>
<proteinExistence type="predicted"/>
<protein>
    <submittedName>
        <fullName evidence="1">Uncharacterized protein</fullName>
    </submittedName>
</protein>
<accession>A0ABP9NPU9</accession>
<keyword evidence="2" id="KW-1185">Reference proteome</keyword>
<dbReference type="Proteomes" id="UP001500804">
    <property type="component" value="Unassembled WGS sequence"/>
</dbReference>
<evidence type="ECO:0000313" key="2">
    <source>
        <dbReference type="Proteomes" id="UP001500804"/>
    </source>
</evidence>